<evidence type="ECO:0000256" key="4">
    <source>
        <dbReference type="ARBA" id="ARBA00022490"/>
    </source>
</evidence>
<evidence type="ECO:0000313" key="9">
    <source>
        <dbReference type="Proteomes" id="UP000494165"/>
    </source>
</evidence>
<dbReference type="InterPro" id="IPR002848">
    <property type="entry name" value="Translin_fam"/>
</dbReference>
<dbReference type="GO" id="GO:0005634">
    <property type="term" value="C:nucleus"/>
    <property type="evidence" value="ECO:0007669"/>
    <property type="project" value="UniProtKB-SubCell"/>
</dbReference>
<dbReference type="InterPro" id="IPR016068">
    <property type="entry name" value="Translin_N"/>
</dbReference>
<evidence type="ECO:0008006" key="10">
    <source>
        <dbReference type="Google" id="ProtNLM"/>
    </source>
</evidence>
<evidence type="ECO:0000256" key="6">
    <source>
        <dbReference type="PIRSR" id="PIRSR602848-1"/>
    </source>
</evidence>
<feature type="compositionally biased region" description="Basic and acidic residues" evidence="7">
    <location>
        <begin position="14"/>
        <end position="29"/>
    </location>
</feature>
<gene>
    <name evidence="8" type="ORF">CLODIP_2_CD13104</name>
</gene>
<dbReference type="GO" id="GO:0046872">
    <property type="term" value="F:metal ion binding"/>
    <property type="evidence" value="ECO:0007669"/>
    <property type="project" value="UniProtKB-KW"/>
</dbReference>
<evidence type="ECO:0000256" key="5">
    <source>
        <dbReference type="ARBA" id="ARBA00023242"/>
    </source>
</evidence>
<dbReference type="InterPro" id="IPR016069">
    <property type="entry name" value="Translin_C"/>
</dbReference>
<organism evidence="8 9">
    <name type="scientific">Cloeon dipterum</name>
    <dbReference type="NCBI Taxonomy" id="197152"/>
    <lineage>
        <taxon>Eukaryota</taxon>
        <taxon>Metazoa</taxon>
        <taxon>Ecdysozoa</taxon>
        <taxon>Arthropoda</taxon>
        <taxon>Hexapoda</taxon>
        <taxon>Insecta</taxon>
        <taxon>Pterygota</taxon>
        <taxon>Palaeoptera</taxon>
        <taxon>Ephemeroptera</taxon>
        <taxon>Pisciforma</taxon>
        <taxon>Baetidae</taxon>
        <taxon>Cloeon</taxon>
    </lineage>
</organism>
<dbReference type="GO" id="GO:0043565">
    <property type="term" value="F:sequence-specific DNA binding"/>
    <property type="evidence" value="ECO:0007669"/>
    <property type="project" value="InterPro"/>
</dbReference>
<name>A0A8S1CUW8_9INSE</name>
<dbReference type="AlphaFoldDB" id="A0A8S1CUW8"/>
<dbReference type="InterPro" id="IPR036081">
    <property type="entry name" value="Translin_sf"/>
</dbReference>
<evidence type="ECO:0000256" key="1">
    <source>
        <dbReference type="ARBA" id="ARBA00004123"/>
    </source>
</evidence>
<comment type="caution">
    <text evidence="8">The sequence shown here is derived from an EMBL/GenBank/DDBJ whole genome shotgun (WGS) entry which is preliminary data.</text>
</comment>
<reference evidence="8 9" key="1">
    <citation type="submission" date="2020-04" db="EMBL/GenBank/DDBJ databases">
        <authorList>
            <person name="Alioto T."/>
            <person name="Alioto T."/>
            <person name="Gomez Garrido J."/>
        </authorList>
    </citation>
    <scope>NUCLEOTIDE SEQUENCE [LARGE SCALE GENOMIC DNA]</scope>
</reference>
<feature type="region of interest" description="Disordered" evidence="7">
    <location>
        <begin position="1"/>
        <end position="29"/>
    </location>
</feature>
<keyword evidence="6" id="KW-0479">Metal-binding</keyword>
<dbReference type="PANTHER" id="PTHR10741">
    <property type="entry name" value="TRANSLIN AND TRANSLIN ASSOCIATED PROTEIN X"/>
    <property type="match status" value="1"/>
</dbReference>
<evidence type="ECO:0000313" key="8">
    <source>
        <dbReference type="EMBL" id="CAB3374508.1"/>
    </source>
</evidence>
<feature type="binding site" evidence="6">
    <location>
        <position position="196"/>
    </location>
    <ligand>
        <name>Mg(2+)</name>
        <dbReference type="ChEBI" id="CHEBI:18420"/>
    </ligand>
</feature>
<evidence type="ECO:0000256" key="2">
    <source>
        <dbReference type="ARBA" id="ARBA00004496"/>
    </source>
</evidence>
<sequence>MSRGGGRGNRRGGHRYDRGGDQRLREAKDEQRQLIDDSSEIIKTFKQFALQLDAKHDRHERIVKLSRDVTIESKRIIFLIHTINSSNDSKKEQILDQANTRLKQVETNLFQAIAKELVGEDPHQFLRAFSAGLQEYIEAKTFYQFMVSASIPHWNEIQKDLTFAQEATEEGAEASEIQTPVLPTEYMLGVGDLTGELMRRCINCVGMGELDACKQLCGFLRQVYRIFAGFDTFGYKEFGRKTYVMRQSLAKTENVCYTIQVRGSEVPKHLLAQAIHMSMDNPDEDEGFY</sequence>
<proteinExistence type="inferred from homology"/>
<dbReference type="CDD" id="cd14820">
    <property type="entry name" value="TRAX"/>
    <property type="match status" value="1"/>
</dbReference>
<comment type="similarity">
    <text evidence="3">Belongs to the translin family.</text>
</comment>
<keyword evidence="6" id="KW-0460">Magnesium</keyword>
<dbReference type="GO" id="GO:0005737">
    <property type="term" value="C:cytoplasm"/>
    <property type="evidence" value="ECO:0007669"/>
    <property type="project" value="UniProtKB-SubCell"/>
</dbReference>
<protein>
    <recommendedName>
        <fullName evidence="10">Translin-associated protein X</fullName>
    </recommendedName>
</protein>
<dbReference type="OrthoDB" id="31005at2759"/>
<dbReference type="SUPFAM" id="SSF74784">
    <property type="entry name" value="Translin"/>
    <property type="match status" value="1"/>
</dbReference>
<dbReference type="Proteomes" id="UP000494165">
    <property type="component" value="Unassembled WGS sequence"/>
</dbReference>
<dbReference type="Gene3D" id="1.20.58.190">
    <property type="entry name" value="Translin, domain 1"/>
    <property type="match status" value="1"/>
</dbReference>
<accession>A0A8S1CUW8</accession>
<keyword evidence="9" id="KW-1185">Reference proteome</keyword>
<evidence type="ECO:0000256" key="3">
    <source>
        <dbReference type="ARBA" id="ARBA00005902"/>
    </source>
</evidence>
<feature type="binding site" evidence="6">
    <location>
        <position position="138"/>
    </location>
    <ligand>
        <name>Mg(2+)</name>
        <dbReference type="ChEBI" id="CHEBI:18420"/>
    </ligand>
</feature>
<keyword evidence="5" id="KW-0539">Nucleus</keyword>
<comment type="subcellular location">
    <subcellularLocation>
        <location evidence="2">Cytoplasm</location>
    </subcellularLocation>
    <subcellularLocation>
        <location evidence="1">Nucleus</location>
    </subcellularLocation>
</comment>
<dbReference type="FunFam" id="1.20.58.200:FF:000001">
    <property type="entry name" value="Translin-associated factor X"/>
    <property type="match status" value="1"/>
</dbReference>
<dbReference type="Gene3D" id="1.20.58.200">
    <property type="entry name" value="Translin, domain 2"/>
    <property type="match status" value="1"/>
</dbReference>
<evidence type="ECO:0000256" key="7">
    <source>
        <dbReference type="SAM" id="MobiDB-lite"/>
    </source>
</evidence>
<keyword evidence="4" id="KW-0963">Cytoplasm</keyword>
<dbReference type="EMBL" id="CADEPI010000099">
    <property type="protein sequence ID" value="CAB3374508.1"/>
    <property type="molecule type" value="Genomic_DNA"/>
</dbReference>
<dbReference type="Pfam" id="PF01997">
    <property type="entry name" value="Translin"/>
    <property type="match status" value="1"/>
</dbReference>